<dbReference type="KEGG" id="avi:Avi_9854"/>
<organism evidence="2 3">
    <name type="scientific">Allorhizobium ampelinum (strain ATCC BAA-846 / DSM 112012 / S4)</name>
    <name type="common">Agrobacterium vitis (strain S4)</name>
    <dbReference type="NCBI Taxonomy" id="311402"/>
    <lineage>
        <taxon>Bacteria</taxon>
        <taxon>Pseudomonadati</taxon>
        <taxon>Pseudomonadota</taxon>
        <taxon>Alphaproteobacteria</taxon>
        <taxon>Hyphomicrobiales</taxon>
        <taxon>Rhizobiaceae</taxon>
        <taxon>Rhizobium/Agrobacterium group</taxon>
        <taxon>Allorhizobium</taxon>
        <taxon>Allorhizobium ampelinum</taxon>
    </lineage>
</organism>
<geneLocation type="plasmid" evidence="2 3">
    <name>pAtS4a</name>
</geneLocation>
<keyword evidence="3" id="KW-1185">Reference proteome</keyword>
<evidence type="ECO:0000313" key="3">
    <source>
        <dbReference type="Proteomes" id="UP000001596"/>
    </source>
</evidence>
<feature type="chain" id="PRO_5002887655" description="DUF2946 domain-containing protein" evidence="1">
    <location>
        <begin position="37"/>
        <end position="114"/>
    </location>
</feature>
<evidence type="ECO:0008006" key="4">
    <source>
        <dbReference type="Google" id="ProtNLM"/>
    </source>
</evidence>
<sequence length="114" mass="11996">MPKGKSSMFGRSIKKRMCLILAILLILSNIHGTALAGGASADHCPSISSLASSHDSKGSVGHACCPTMICCPILVSVDVLGGPDRRRAVVFVAVEQPISLLFLRPDYPPPKLLS</sequence>
<dbReference type="HOGENOM" id="CLU_2115819_0_0_5"/>
<evidence type="ECO:0000256" key="1">
    <source>
        <dbReference type="SAM" id="SignalP"/>
    </source>
</evidence>
<reference evidence="2 3" key="1">
    <citation type="journal article" date="2009" name="J. Bacteriol.">
        <title>Genome sequences of three Agrobacterium biovars help elucidate the evolution of multichromosome genomes in bacteria.</title>
        <authorList>
            <person name="Slater S.C."/>
            <person name="Goldman B.S."/>
            <person name="Goodner B."/>
            <person name="Setubal J.C."/>
            <person name="Farrand S.K."/>
            <person name="Nester E.W."/>
            <person name="Burr T.J."/>
            <person name="Banta L."/>
            <person name="Dickerman A.W."/>
            <person name="Paulsen I."/>
            <person name="Otten L."/>
            <person name="Suen G."/>
            <person name="Welch R."/>
            <person name="Almeida N.F."/>
            <person name="Arnold F."/>
            <person name="Burton O.T."/>
            <person name="Du Z."/>
            <person name="Ewing A."/>
            <person name="Godsy E."/>
            <person name="Heisel S."/>
            <person name="Houmiel K.L."/>
            <person name="Jhaveri J."/>
            <person name="Lu J."/>
            <person name="Miller N.M."/>
            <person name="Norton S."/>
            <person name="Chen Q."/>
            <person name="Phoolcharoen W."/>
            <person name="Ohlin V."/>
            <person name="Ondrusek D."/>
            <person name="Pride N."/>
            <person name="Stricklin S.L."/>
            <person name="Sun J."/>
            <person name="Wheeler C."/>
            <person name="Wilson L."/>
            <person name="Zhu H."/>
            <person name="Wood D.W."/>
        </authorList>
    </citation>
    <scope>NUCLEOTIDE SEQUENCE [LARGE SCALE GENOMIC DNA]</scope>
    <source>
        <strain evidence="3">S4 / ATCC BAA-846</strain>
        <plasmid evidence="2 3">pAtS4a</plasmid>
    </source>
</reference>
<proteinExistence type="predicted"/>
<gene>
    <name evidence="2" type="ordered locus">Avi_9854</name>
</gene>
<evidence type="ECO:0000313" key="2">
    <source>
        <dbReference type="EMBL" id="ACM40321.1"/>
    </source>
</evidence>
<keyword evidence="2" id="KW-0614">Plasmid</keyword>
<feature type="signal peptide" evidence="1">
    <location>
        <begin position="1"/>
        <end position="36"/>
    </location>
</feature>
<accession>B9K623</accession>
<protein>
    <recommendedName>
        <fullName evidence="4">DUF2946 domain-containing protein</fullName>
    </recommendedName>
</protein>
<keyword evidence="1" id="KW-0732">Signal</keyword>
<dbReference type="Proteomes" id="UP000001596">
    <property type="component" value="Plasmid pAtS4a"/>
</dbReference>
<dbReference type="EMBL" id="CP000639">
    <property type="protein sequence ID" value="ACM40321.1"/>
    <property type="molecule type" value="Genomic_DNA"/>
</dbReference>
<dbReference type="AlphaFoldDB" id="B9K623"/>
<name>B9K623_ALLAM</name>